<dbReference type="AlphaFoldDB" id="A0A9P1MWG1"/>
<dbReference type="SUPFAM" id="SSF54928">
    <property type="entry name" value="RNA-binding domain, RBD"/>
    <property type="match status" value="2"/>
</dbReference>
<evidence type="ECO:0000313" key="4">
    <source>
        <dbReference type="EMBL" id="CAI5442207.1"/>
    </source>
</evidence>
<organism evidence="4 5">
    <name type="scientific">Caenorhabditis angaria</name>
    <dbReference type="NCBI Taxonomy" id="860376"/>
    <lineage>
        <taxon>Eukaryota</taxon>
        <taxon>Metazoa</taxon>
        <taxon>Ecdysozoa</taxon>
        <taxon>Nematoda</taxon>
        <taxon>Chromadorea</taxon>
        <taxon>Rhabditida</taxon>
        <taxon>Rhabditina</taxon>
        <taxon>Rhabditomorpha</taxon>
        <taxon>Rhabditoidea</taxon>
        <taxon>Rhabditidae</taxon>
        <taxon>Peloderinae</taxon>
        <taxon>Caenorhabditis</taxon>
    </lineage>
</organism>
<proteinExistence type="predicted"/>
<dbReference type="PROSITE" id="PS50102">
    <property type="entry name" value="RRM"/>
    <property type="match status" value="3"/>
</dbReference>
<keyword evidence="1 2" id="KW-0694">RNA-binding</keyword>
<dbReference type="InterPro" id="IPR012677">
    <property type="entry name" value="Nucleotide-bd_a/b_plait_sf"/>
</dbReference>
<dbReference type="InterPro" id="IPR000504">
    <property type="entry name" value="RRM_dom"/>
</dbReference>
<comment type="caution">
    <text evidence="4">The sequence shown here is derived from an EMBL/GenBank/DDBJ whole genome shotgun (WGS) entry which is preliminary data.</text>
</comment>
<reference evidence="4" key="1">
    <citation type="submission" date="2022-11" db="EMBL/GenBank/DDBJ databases">
        <authorList>
            <person name="Kikuchi T."/>
        </authorList>
    </citation>
    <scope>NUCLEOTIDE SEQUENCE</scope>
    <source>
        <strain evidence="4">PS1010</strain>
    </source>
</reference>
<keyword evidence="5" id="KW-1185">Reference proteome</keyword>
<dbReference type="PANTHER" id="PTHR48038">
    <property type="entry name" value="RIBONUCLEOPROTEIN RB97D"/>
    <property type="match status" value="1"/>
</dbReference>
<dbReference type="SMART" id="SM00360">
    <property type="entry name" value="RRM"/>
    <property type="match status" value="3"/>
</dbReference>
<dbReference type="InterPro" id="IPR003954">
    <property type="entry name" value="RRM_euk-type"/>
</dbReference>
<dbReference type="OrthoDB" id="439808at2759"/>
<dbReference type="EMBL" id="CANHGI010000002">
    <property type="protein sequence ID" value="CAI5442207.1"/>
    <property type="molecule type" value="Genomic_DNA"/>
</dbReference>
<dbReference type="FunFam" id="3.30.70.330:FF:000419">
    <property type="entry name" value="CLUMA_CG006354, isoform A"/>
    <property type="match status" value="1"/>
</dbReference>
<dbReference type="PANTHER" id="PTHR48038:SF1">
    <property type="entry name" value="RIBONUCLEOPROTEIN RB97D"/>
    <property type="match status" value="1"/>
</dbReference>
<dbReference type="GO" id="GO:0003723">
    <property type="term" value="F:RNA binding"/>
    <property type="evidence" value="ECO:0007669"/>
    <property type="project" value="UniProtKB-UniRule"/>
</dbReference>
<evidence type="ECO:0000313" key="5">
    <source>
        <dbReference type="Proteomes" id="UP001152747"/>
    </source>
</evidence>
<dbReference type="Proteomes" id="UP001152747">
    <property type="component" value="Unassembled WGS sequence"/>
</dbReference>
<feature type="domain" description="RRM" evidence="3">
    <location>
        <begin position="235"/>
        <end position="306"/>
    </location>
</feature>
<dbReference type="Pfam" id="PF00076">
    <property type="entry name" value="RRM_1"/>
    <property type="match status" value="3"/>
</dbReference>
<feature type="domain" description="RRM" evidence="3">
    <location>
        <begin position="41"/>
        <end position="116"/>
    </location>
</feature>
<accession>A0A9P1MWG1</accession>
<dbReference type="InterPro" id="IPR035979">
    <property type="entry name" value="RBD_domain_sf"/>
</dbReference>
<protein>
    <recommendedName>
        <fullName evidence="3">RRM domain-containing protein</fullName>
    </recommendedName>
</protein>
<feature type="domain" description="RRM" evidence="3">
    <location>
        <begin position="130"/>
        <end position="208"/>
    </location>
</feature>
<dbReference type="FunFam" id="3.30.70.330:FF:001192">
    <property type="entry name" value="TIA-1/TIAL RNA binding protein homolog"/>
    <property type="match status" value="1"/>
</dbReference>
<dbReference type="SMART" id="SM00361">
    <property type="entry name" value="RRM_1"/>
    <property type="match status" value="2"/>
</dbReference>
<gene>
    <name evidence="4" type="ORF">CAMP_LOCUS4844</name>
</gene>
<evidence type="ECO:0000256" key="2">
    <source>
        <dbReference type="PROSITE-ProRule" id="PRU00176"/>
    </source>
</evidence>
<dbReference type="CDD" id="cd12353">
    <property type="entry name" value="RRM2_TIA1_like"/>
    <property type="match status" value="1"/>
</dbReference>
<evidence type="ECO:0000259" key="3">
    <source>
        <dbReference type="PROSITE" id="PS50102"/>
    </source>
</evidence>
<evidence type="ECO:0000256" key="1">
    <source>
        <dbReference type="ARBA" id="ARBA00022884"/>
    </source>
</evidence>
<dbReference type="Gene3D" id="3.30.70.330">
    <property type="match status" value="3"/>
</dbReference>
<sequence>MAYAYGFGSGDDTTNTYNPRVHFKVAEKEGFYLGASQDDYRTLFVGNLDPSVTEDFVATLYNQIGSVVKTKIIYDNGFDPYAFVEFSDNGQATQALQAMNKRSLLDKEMKVSWVAEPGQHVSKPDTTRHFHVFVGDLSAEVDNKILKEAFQPFGDISDAKVIRDTNTTKSKGYGFVSYPKREEAERAIEQMNGQWLGRRTIRTNWATRKPGDSQPPAHPEKSYDEVFHQTATDNTSVYVGNIGALSEDEIKQAFISYGRIAEVRIFKVQGYAFVKYENKESATKAILQMNNQEVGGQIVRCSWGKNSDSGKQGGYGYGYGGPTGANASGYGNSHSYGGATGGNAAAGGAQSSNANQQYWQYYAQYYNNPQLMQQWSNYWQQQSGASGQNAPGGSTGH</sequence>
<name>A0A9P1MWG1_9PELO</name>